<evidence type="ECO:0000313" key="1">
    <source>
        <dbReference type="EMBL" id="KAI3795992.1"/>
    </source>
</evidence>
<protein>
    <submittedName>
        <fullName evidence="1">Uncharacterized protein</fullName>
    </submittedName>
</protein>
<proteinExistence type="predicted"/>
<comment type="caution">
    <text evidence="1">The sequence shown here is derived from an EMBL/GenBank/DDBJ whole genome shotgun (WGS) entry which is preliminary data.</text>
</comment>
<keyword evidence="2" id="KW-1185">Reference proteome</keyword>
<reference evidence="1 2" key="2">
    <citation type="journal article" date="2022" name="Mol. Ecol. Resour.">
        <title>The genomes of chicory, endive, great burdock and yacon provide insights into Asteraceae paleo-polyploidization history and plant inulin production.</title>
        <authorList>
            <person name="Fan W."/>
            <person name="Wang S."/>
            <person name="Wang H."/>
            <person name="Wang A."/>
            <person name="Jiang F."/>
            <person name="Liu H."/>
            <person name="Zhao H."/>
            <person name="Xu D."/>
            <person name="Zhang Y."/>
        </authorList>
    </citation>
    <scope>NUCLEOTIDE SEQUENCE [LARGE SCALE GENOMIC DNA]</scope>
    <source>
        <strain evidence="2">cv. Yunnan</strain>
        <tissue evidence="1">Leaves</tissue>
    </source>
</reference>
<accession>A0ACB9HK46</accession>
<gene>
    <name evidence="1" type="ORF">L1987_38653</name>
</gene>
<evidence type="ECO:0000313" key="2">
    <source>
        <dbReference type="Proteomes" id="UP001056120"/>
    </source>
</evidence>
<sequence>MYQSLEGVHILDQWVGKLKKENEMPKAEETIQFRKMKYTLLEESHAQEKEFYRLKAEKMEYDKEKEQSKIRQEDERLRLEVEKMELAKKESDHRIMMMDVSAMPEMQRLYFEELYDETQSCLRQSTLKIED</sequence>
<dbReference type="EMBL" id="CM042029">
    <property type="protein sequence ID" value="KAI3795992.1"/>
    <property type="molecule type" value="Genomic_DNA"/>
</dbReference>
<organism evidence="1 2">
    <name type="scientific">Smallanthus sonchifolius</name>
    <dbReference type="NCBI Taxonomy" id="185202"/>
    <lineage>
        <taxon>Eukaryota</taxon>
        <taxon>Viridiplantae</taxon>
        <taxon>Streptophyta</taxon>
        <taxon>Embryophyta</taxon>
        <taxon>Tracheophyta</taxon>
        <taxon>Spermatophyta</taxon>
        <taxon>Magnoliopsida</taxon>
        <taxon>eudicotyledons</taxon>
        <taxon>Gunneridae</taxon>
        <taxon>Pentapetalae</taxon>
        <taxon>asterids</taxon>
        <taxon>campanulids</taxon>
        <taxon>Asterales</taxon>
        <taxon>Asteraceae</taxon>
        <taxon>Asteroideae</taxon>
        <taxon>Heliantheae alliance</taxon>
        <taxon>Millerieae</taxon>
        <taxon>Smallanthus</taxon>
    </lineage>
</organism>
<name>A0ACB9HK46_9ASTR</name>
<reference evidence="2" key="1">
    <citation type="journal article" date="2022" name="Mol. Ecol. Resour.">
        <title>The genomes of chicory, endive, great burdock and yacon provide insights into Asteraceae palaeo-polyploidization history and plant inulin production.</title>
        <authorList>
            <person name="Fan W."/>
            <person name="Wang S."/>
            <person name="Wang H."/>
            <person name="Wang A."/>
            <person name="Jiang F."/>
            <person name="Liu H."/>
            <person name="Zhao H."/>
            <person name="Xu D."/>
            <person name="Zhang Y."/>
        </authorList>
    </citation>
    <scope>NUCLEOTIDE SEQUENCE [LARGE SCALE GENOMIC DNA]</scope>
    <source>
        <strain evidence="2">cv. Yunnan</strain>
    </source>
</reference>
<dbReference type="Proteomes" id="UP001056120">
    <property type="component" value="Linkage Group LG12"/>
</dbReference>